<keyword evidence="1" id="KW-1133">Transmembrane helix</keyword>
<evidence type="ECO:0000256" key="1">
    <source>
        <dbReference type="SAM" id="Phobius"/>
    </source>
</evidence>
<evidence type="ECO:0000313" key="3">
    <source>
        <dbReference type="Proteomes" id="UP000515312"/>
    </source>
</evidence>
<evidence type="ECO:0000313" key="2">
    <source>
        <dbReference type="EMBL" id="QNI31141.1"/>
    </source>
</evidence>
<keyword evidence="1" id="KW-0812">Transmembrane</keyword>
<feature type="transmembrane region" description="Helical" evidence="1">
    <location>
        <begin position="45"/>
        <end position="64"/>
    </location>
</feature>
<feature type="transmembrane region" description="Helical" evidence="1">
    <location>
        <begin position="100"/>
        <end position="120"/>
    </location>
</feature>
<dbReference type="Pfam" id="PF03083">
    <property type="entry name" value="MtN3_slv"/>
    <property type="match status" value="1"/>
</dbReference>
<keyword evidence="3" id="KW-1185">Reference proteome</keyword>
<keyword evidence="1" id="KW-0472">Membrane</keyword>
<dbReference type="Proteomes" id="UP000515312">
    <property type="component" value="Chromosome"/>
</dbReference>
<dbReference type="Gene3D" id="1.20.1280.290">
    <property type="match status" value="1"/>
</dbReference>
<proteinExistence type="predicted"/>
<name>A0A7G8BF21_9BACT</name>
<gene>
    <name evidence="2" type="ORF">H7849_18845</name>
</gene>
<dbReference type="GO" id="GO:0016020">
    <property type="term" value="C:membrane"/>
    <property type="evidence" value="ECO:0007669"/>
    <property type="project" value="InterPro"/>
</dbReference>
<protein>
    <recommendedName>
        <fullName evidence="4">MtN3 and saliva related transmembrane protein</fullName>
    </recommendedName>
</protein>
<organism evidence="2 3">
    <name type="scientific">Alloacidobacterium dinghuense</name>
    <dbReference type="NCBI Taxonomy" id="2763107"/>
    <lineage>
        <taxon>Bacteria</taxon>
        <taxon>Pseudomonadati</taxon>
        <taxon>Acidobacteriota</taxon>
        <taxon>Terriglobia</taxon>
        <taxon>Terriglobales</taxon>
        <taxon>Acidobacteriaceae</taxon>
        <taxon>Alloacidobacterium</taxon>
    </lineage>
</organism>
<dbReference type="InterPro" id="IPR004316">
    <property type="entry name" value="SWEET_rpt"/>
</dbReference>
<dbReference type="RefSeq" id="WP_186741548.1">
    <property type="nucleotide sequence ID" value="NZ_CP060394.1"/>
</dbReference>
<dbReference type="AlphaFoldDB" id="A0A7G8BF21"/>
<evidence type="ECO:0008006" key="4">
    <source>
        <dbReference type="Google" id="ProtNLM"/>
    </source>
</evidence>
<feature type="transmembrane region" description="Helical" evidence="1">
    <location>
        <begin position="76"/>
        <end position="94"/>
    </location>
</feature>
<dbReference type="KEGG" id="adin:H7849_18845"/>
<dbReference type="EMBL" id="CP060394">
    <property type="protein sequence ID" value="QNI31141.1"/>
    <property type="molecule type" value="Genomic_DNA"/>
</dbReference>
<accession>A0A7G8BF21</accession>
<reference evidence="2 3" key="1">
    <citation type="submission" date="2020-08" db="EMBL/GenBank/DDBJ databases">
        <title>Edaphobacter telluris sp. nov. and Acidobacterium dinghuensis sp. nov., two acidobacteria isolated from forest soil.</title>
        <authorList>
            <person name="Fu J."/>
            <person name="Qiu L."/>
        </authorList>
    </citation>
    <scope>NUCLEOTIDE SEQUENCE [LARGE SCALE GENOMIC DNA]</scope>
    <source>
        <strain evidence="2">4Y35</strain>
    </source>
</reference>
<sequence>MARFNSVILVVPLACLIMIDGCQEHLPRDIQSLFFPGLRRSEVFGFLAGLGTTFAALPDLIVMLKRRSSVGMNPRMAAIIGVFQILWVYYGLLIVSRPVVLWNVIGVFINFLSVGAYLHFSRKEKSIAASHVGS</sequence>